<organism evidence="1 2">
    <name type="scientific">Marinobacter excellens LAMA 842</name>
    <dbReference type="NCBI Taxonomy" id="1306954"/>
    <lineage>
        <taxon>Bacteria</taxon>
        <taxon>Pseudomonadati</taxon>
        <taxon>Pseudomonadota</taxon>
        <taxon>Gammaproteobacteria</taxon>
        <taxon>Pseudomonadales</taxon>
        <taxon>Marinobacteraceae</taxon>
        <taxon>Marinobacter</taxon>
    </lineage>
</organism>
<dbReference type="Proteomes" id="UP000070282">
    <property type="component" value="Unassembled WGS sequence"/>
</dbReference>
<dbReference type="EMBL" id="LOCO01000012">
    <property type="protein sequence ID" value="KXO08909.1"/>
    <property type="molecule type" value="Genomic_DNA"/>
</dbReference>
<name>A0A137S908_9GAMM</name>
<proteinExistence type="predicted"/>
<sequence>MATQNSAGKLKYAPLVLTLASVQIQPVKNMEKYIPEIQDELRDEYPEIVARKIQKRSYSDDAPPEITYEIDSWQLATAKRDWVVIIGRTNITLATSANYEHFSSFAERFSNILEKVSRIARLKSYRRFGLRQIDNISPFGEHGIDELVDSRFQPPKELDDFTSDFSQTEVHYRTEIGRLVLRALYSYQESAIPSVPENLRPLLMSLLSPIEQKKVEEVVLLDIDHFVEYGELTELNLENMKEQLQMLHIGARDLFFNAVTPEARKLWKGEEA</sequence>
<accession>A0A137S908</accession>
<dbReference type="NCBIfam" id="TIGR04255">
    <property type="entry name" value="sporadTIGR04255"/>
    <property type="match status" value="1"/>
</dbReference>
<evidence type="ECO:0000313" key="1">
    <source>
        <dbReference type="EMBL" id="KXO08909.1"/>
    </source>
</evidence>
<gene>
    <name evidence="1" type="ORF">J122_2389</name>
</gene>
<dbReference type="PATRIC" id="fig|1306954.6.peg.675"/>
<evidence type="ECO:0000313" key="2">
    <source>
        <dbReference type="Proteomes" id="UP000070282"/>
    </source>
</evidence>
<protein>
    <recommendedName>
        <fullName evidence="3">TIGR04255 family protein</fullName>
    </recommendedName>
</protein>
<dbReference type="RefSeq" id="WP_061332438.1">
    <property type="nucleotide sequence ID" value="NZ_LOCO01000012.1"/>
</dbReference>
<comment type="caution">
    <text evidence="1">The sequence shown here is derived from an EMBL/GenBank/DDBJ whole genome shotgun (WGS) entry which is preliminary data.</text>
</comment>
<keyword evidence="2" id="KW-1185">Reference proteome</keyword>
<reference evidence="2" key="1">
    <citation type="submission" date="2015-12" db="EMBL/GenBank/DDBJ databases">
        <authorList>
            <person name="Lima A."/>
            <person name="Farahani Zayas N."/>
            <person name="Castro Da Silva M.A."/>
            <person name="Cabral A."/>
            <person name="Pessatti M.L."/>
        </authorList>
    </citation>
    <scope>NUCLEOTIDE SEQUENCE [LARGE SCALE GENOMIC DNA]</scope>
    <source>
        <strain evidence="2">LAMA 842</strain>
    </source>
</reference>
<dbReference type="AlphaFoldDB" id="A0A137S908"/>
<evidence type="ECO:0008006" key="3">
    <source>
        <dbReference type="Google" id="ProtNLM"/>
    </source>
</evidence>
<dbReference type="InterPro" id="IPR026349">
    <property type="entry name" value="CHP04255"/>
</dbReference>